<feature type="domain" description="Glycosyltransferase subfamily 4-like N-terminal" evidence="5">
    <location>
        <begin position="23"/>
        <end position="203"/>
    </location>
</feature>
<evidence type="ECO:0000256" key="3">
    <source>
        <dbReference type="ARBA" id="ARBA00022679"/>
    </source>
</evidence>
<keyword evidence="3" id="KW-0808">Transferase</keyword>
<sequence length="422" mass="45968">MKIGLITQWYPPEHGSAALPGTIAAALDLAGNEVEVVTGFPNYPHGELQEGWRQSWGFHERRSGATVYRTPVYISHDENPVRRMINYVSFALSASLTALRRLRSVDVVWVHGTPVLPALPAMALRSLLGIPFVLHIQDLWPDTVLASGMLPRRLDRLVRKPLEWFCNRAYRSASVIGIITPGMRRALVSRGVPSEKIVDIPNWADEEVFRPVPRRQDVLRELGLPTESFIAMYAGAIGEVQGLQTLVRAAALLRDEPDIHVAIVGDGIARTSLKKLADTLDLTNVTFVPAQPLDQMSQVLTSADVQIVCLKDLPLYRITLPSKIQATLATGTPLIVSAGGDAGRVVVDAAAGRSCPAGDADALAVAMRDLATAGPAHLASLGSAGRRYYESQFSQSTGVERMLRALARAHSDRKTREDKEKS</sequence>
<evidence type="ECO:0000313" key="7">
    <source>
        <dbReference type="Proteomes" id="UP001381003"/>
    </source>
</evidence>
<evidence type="ECO:0000259" key="5">
    <source>
        <dbReference type="Pfam" id="PF13579"/>
    </source>
</evidence>
<dbReference type="InterPro" id="IPR050194">
    <property type="entry name" value="Glycosyltransferase_grp1"/>
</dbReference>
<dbReference type="PANTHER" id="PTHR45947">
    <property type="entry name" value="SULFOQUINOVOSYL TRANSFERASE SQD2"/>
    <property type="match status" value="1"/>
</dbReference>
<evidence type="ECO:0000256" key="1">
    <source>
        <dbReference type="ARBA" id="ARBA00021292"/>
    </source>
</evidence>
<dbReference type="SUPFAM" id="SSF53756">
    <property type="entry name" value="UDP-Glycosyltransferase/glycogen phosphorylase"/>
    <property type="match status" value="1"/>
</dbReference>
<keyword evidence="7" id="KW-1185">Reference proteome</keyword>
<proteinExistence type="predicted"/>
<organism evidence="6 7">
    <name type="scientific">Janibacter terrae</name>
    <dbReference type="NCBI Taxonomy" id="103817"/>
    <lineage>
        <taxon>Bacteria</taxon>
        <taxon>Bacillati</taxon>
        <taxon>Actinomycetota</taxon>
        <taxon>Actinomycetes</taxon>
        <taxon>Micrococcales</taxon>
        <taxon>Intrasporangiaceae</taxon>
        <taxon>Janibacter</taxon>
    </lineage>
</organism>
<dbReference type="PANTHER" id="PTHR45947:SF3">
    <property type="entry name" value="SULFOQUINOVOSYL TRANSFERASE SQD2"/>
    <property type="match status" value="1"/>
</dbReference>
<dbReference type="CDD" id="cd03794">
    <property type="entry name" value="GT4_WbuB-like"/>
    <property type="match status" value="1"/>
</dbReference>
<dbReference type="EMBL" id="CP104874">
    <property type="protein sequence ID" value="WWF05639.1"/>
    <property type="molecule type" value="Genomic_DNA"/>
</dbReference>
<reference evidence="6 7" key="1">
    <citation type="submission" date="2022-09" db="EMBL/GenBank/DDBJ databases">
        <title>Complete genome sequence of Janibacter terrae strain COS04-44, PCL-degrading bacteria isolated from oil spilled coast.</title>
        <authorList>
            <person name="Park H."/>
            <person name="Kim J.Y."/>
            <person name="An S.H."/>
            <person name="Lee C.M."/>
            <person name="Weon H.-Y."/>
        </authorList>
    </citation>
    <scope>NUCLEOTIDE SEQUENCE [LARGE SCALE GENOMIC DNA]</scope>
    <source>
        <strain evidence="6 7">COS04-44</strain>
    </source>
</reference>
<name>A0ABZ2FE85_9MICO</name>
<keyword evidence="2" id="KW-0328">Glycosyltransferase</keyword>
<gene>
    <name evidence="6" type="ORF">N5P18_01850</name>
</gene>
<feature type="domain" description="Glycosyl transferase family 1" evidence="4">
    <location>
        <begin position="220"/>
        <end position="379"/>
    </location>
</feature>
<dbReference type="RefSeq" id="WP_338538499.1">
    <property type="nucleotide sequence ID" value="NZ_CP104874.1"/>
</dbReference>
<evidence type="ECO:0000259" key="4">
    <source>
        <dbReference type="Pfam" id="PF00534"/>
    </source>
</evidence>
<accession>A0ABZ2FE85</accession>
<evidence type="ECO:0000256" key="2">
    <source>
        <dbReference type="ARBA" id="ARBA00022676"/>
    </source>
</evidence>
<evidence type="ECO:0000313" key="6">
    <source>
        <dbReference type="EMBL" id="WWF05639.1"/>
    </source>
</evidence>
<dbReference type="Gene3D" id="3.40.50.2000">
    <property type="entry name" value="Glycogen Phosphorylase B"/>
    <property type="match status" value="2"/>
</dbReference>
<dbReference type="InterPro" id="IPR001296">
    <property type="entry name" value="Glyco_trans_1"/>
</dbReference>
<dbReference type="InterPro" id="IPR028098">
    <property type="entry name" value="Glyco_trans_4-like_N"/>
</dbReference>
<protein>
    <recommendedName>
        <fullName evidence="1">D-inositol 3-phosphate glycosyltransferase</fullName>
    </recommendedName>
</protein>
<dbReference type="Pfam" id="PF00534">
    <property type="entry name" value="Glycos_transf_1"/>
    <property type="match status" value="1"/>
</dbReference>
<dbReference type="Proteomes" id="UP001381003">
    <property type="component" value="Chromosome"/>
</dbReference>
<dbReference type="Pfam" id="PF13579">
    <property type="entry name" value="Glyco_trans_4_4"/>
    <property type="match status" value="1"/>
</dbReference>